<dbReference type="InterPro" id="IPR011340">
    <property type="entry name" value="Cys_dSase-rel"/>
</dbReference>
<dbReference type="Pfam" id="PF00266">
    <property type="entry name" value="Aminotran_5"/>
    <property type="match status" value="1"/>
</dbReference>
<dbReference type="Gene3D" id="3.90.1150.10">
    <property type="entry name" value="Aspartate Aminotransferase, domain 1"/>
    <property type="match status" value="1"/>
</dbReference>
<proteinExistence type="predicted"/>
<dbReference type="InterPro" id="IPR000192">
    <property type="entry name" value="Aminotrans_V_dom"/>
</dbReference>
<gene>
    <name evidence="2" type="ordered locus">gll2601</name>
</gene>
<protein>
    <submittedName>
        <fullName evidence="2">Gll2601 protein</fullName>
    </submittedName>
</protein>
<dbReference type="NCBIfam" id="TIGR01976">
    <property type="entry name" value="am_tr_V_VC1184"/>
    <property type="match status" value="1"/>
</dbReference>
<organism evidence="2 3">
    <name type="scientific">Gloeobacter violaceus (strain ATCC 29082 / PCC 7421)</name>
    <dbReference type="NCBI Taxonomy" id="251221"/>
    <lineage>
        <taxon>Bacteria</taxon>
        <taxon>Bacillati</taxon>
        <taxon>Cyanobacteriota</taxon>
        <taxon>Cyanophyceae</taxon>
        <taxon>Gloeobacterales</taxon>
        <taxon>Gloeobacteraceae</taxon>
        <taxon>Gloeobacter</taxon>
    </lineage>
</organism>
<sequence length="412" mass="45826">MNNVLDLDFVRRQFPALMGEWTFLDNAGGSQILGRVVERIADFLLTTNVQIGASYAISEAATARLDLARARMAAYLNAEYPEEIVHGSSTTQLLSNLAAAMAPSLQPGDEIVVTDCDHESNIGPWVRLAHQRGLALKIWKINPETWTLEPEDLEMLLGERTRLVCFTYASNVVGTIQPVAQIVRLAHRYGARVCIDAVAYAPHRAIDVRATGVDFLTFSTYKTYGPHAAVLYGKRDWLLELASLNHYFIGKDDIPYKLQPGNANFELAWGMSGLVDYCEELAALHAQIPADTVHGRVEQAFEPIARHEEYLGARLLAYLTSKPNVRILGLRGADRERRVPTVSFWIPGRHASEIPTRIDPLKIGIRWGDFYARRLIDSLGLTPAGGIVRVSMVHYNTPAEIDRLIVGLESIL</sequence>
<dbReference type="SUPFAM" id="SSF53383">
    <property type="entry name" value="PLP-dependent transferases"/>
    <property type="match status" value="1"/>
</dbReference>
<name>Q7NHD6_GLOVI</name>
<dbReference type="EMBL" id="BA000045">
    <property type="protein sequence ID" value="BAC90542.1"/>
    <property type="molecule type" value="Genomic_DNA"/>
</dbReference>
<feature type="domain" description="Aminotransferase class V" evidence="1">
    <location>
        <begin position="23"/>
        <end position="404"/>
    </location>
</feature>
<accession>Q7NHD6</accession>
<evidence type="ECO:0000313" key="3">
    <source>
        <dbReference type="Proteomes" id="UP000000557"/>
    </source>
</evidence>
<reference evidence="2 3" key="1">
    <citation type="journal article" date="2003" name="DNA Res.">
        <title>Complete genome structure of Gloeobacter violaceus PCC 7421, a cyanobacterium that lacks thylakoids.</title>
        <authorList>
            <person name="Nakamura Y."/>
            <person name="Kaneko T."/>
            <person name="Sato S."/>
            <person name="Mimuro M."/>
            <person name="Miyashita H."/>
            <person name="Tsuchiya T."/>
            <person name="Sasamoto S."/>
            <person name="Watanabe A."/>
            <person name="Kawashima K."/>
            <person name="Kishida Y."/>
            <person name="Kiyokawa C."/>
            <person name="Kohara M."/>
            <person name="Matsumoto M."/>
            <person name="Matsuno A."/>
            <person name="Nakazaki N."/>
            <person name="Shimpo S."/>
            <person name="Takeuchi C."/>
            <person name="Yamada M."/>
            <person name="Tabata S."/>
        </authorList>
    </citation>
    <scope>NUCLEOTIDE SEQUENCE [LARGE SCALE GENOMIC DNA]</scope>
    <source>
        <strain evidence="3">ATCC 29082 / PCC 7421</strain>
    </source>
</reference>
<keyword evidence="3" id="KW-1185">Reference proteome</keyword>
<dbReference type="STRING" id="251221.gene:10760101"/>
<evidence type="ECO:0000259" key="1">
    <source>
        <dbReference type="Pfam" id="PF00266"/>
    </source>
</evidence>
<dbReference type="EnsemblBacteria" id="BAC90542">
    <property type="protein sequence ID" value="BAC90542"/>
    <property type="gene ID" value="BAC90542"/>
</dbReference>
<dbReference type="InParanoid" id="Q7NHD6"/>
<dbReference type="OrthoDB" id="9804366at2"/>
<dbReference type="InterPro" id="IPR015421">
    <property type="entry name" value="PyrdxlP-dep_Trfase_major"/>
</dbReference>
<dbReference type="GO" id="GO:0006534">
    <property type="term" value="P:cysteine metabolic process"/>
    <property type="evidence" value="ECO:0000318"/>
    <property type="project" value="GO_Central"/>
</dbReference>
<dbReference type="eggNOG" id="COG0520">
    <property type="taxonomic scope" value="Bacteria"/>
</dbReference>
<dbReference type="InterPro" id="IPR015424">
    <property type="entry name" value="PyrdxlP-dep_Trfase"/>
</dbReference>
<dbReference type="KEGG" id="gvi:gll2601"/>
<reference evidence="2 3" key="2">
    <citation type="journal article" date="2003" name="DNA Res.">
        <title>Complete genome structure of Gloeobacter violaceus PCC 7421, a cyanobacterium that lacks thylakoids (supplement).</title>
        <authorList>
            <person name="Nakamura Y."/>
            <person name="Kaneko T."/>
            <person name="Sato S."/>
            <person name="Mimuro M."/>
            <person name="Miyashita H."/>
            <person name="Tsuchiya T."/>
            <person name="Sasamoto S."/>
            <person name="Watanabe A."/>
            <person name="Kawashima K."/>
            <person name="Kishida Y."/>
            <person name="Kiyokawa C."/>
            <person name="Kohara M."/>
            <person name="Matsumoto M."/>
            <person name="Matsuno A."/>
            <person name="Nakazaki N."/>
            <person name="Shimpo S."/>
            <person name="Takeuchi C."/>
            <person name="Yamada M."/>
            <person name="Tabata S."/>
        </authorList>
    </citation>
    <scope>NUCLEOTIDE SEQUENCE [LARGE SCALE GENOMIC DNA]</scope>
    <source>
        <strain evidence="3">ATCC 29082 / PCC 7421</strain>
    </source>
</reference>
<dbReference type="PhylomeDB" id="Q7NHD6"/>
<dbReference type="AlphaFoldDB" id="Q7NHD6"/>
<dbReference type="Gene3D" id="3.40.640.10">
    <property type="entry name" value="Type I PLP-dependent aspartate aminotransferase-like (Major domain)"/>
    <property type="match status" value="1"/>
</dbReference>
<dbReference type="Proteomes" id="UP000000557">
    <property type="component" value="Chromosome"/>
</dbReference>
<dbReference type="PANTHER" id="PTHR43586:SF21">
    <property type="entry name" value="PYRIDOXAL PHOSPHATE (PLP)-DEPENDENT ASPARTATE AMINOTRANSFERASE SUPERFAMILY"/>
    <property type="match status" value="1"/>
</dbReference>
<dbReference type="PANTHER" id="PTHR43586">
    <property type="entry name" value="CYSTEINE DESULFURASE"/>
    <property type="match status" value="1"/>
</dbReference>
<dbReference type="HOGENOM" id="CLU_003433_2_2_3"/>
<dbReference type="InterPro" id="IPR015422">
    <property type="entry name" value="PyrdxlP-dep_Trfase_small"/>
</dbReference>
<dbReference type="GO" id="GO:0031071">
    <property type="term" value="F:cysteine desulfurase activity"/>
    <property type="evidence" value="ECO:0000318"/>
    <property type="project" value="GO_Central"/>
</dbReference>
<dbReference type="RefSeq" id="WP_011142595.1">
    <property type="nucleotide sequence ID" value="NC_005125.1"/>
</dbReference>
<evidence type="ECO:0000313" key="2">
    <source>
        <dbReference type="EMBL" id="BAC90542.1"/>
    </source>
</evidence>